<comment type="similarity">
    <text evidence="1">Belongs to the beta/gamma-crystallin family.</text>
</comment>
<evidence type="ECO:0000256" key="3">
    <source>
        <dbReference type="SAM" id="MobiDB-lite"/>
    </source>
</evidence>
<dbReference type="InterPro" id="IPR050252">
    <property type="entry name" value="Beta/Gamma-Crystallin"/>
</dbReference>
<dbReference type="AlphaFoldDB" id="A0AA97JB09"/>
<name>A0AA97JB09_EUBMA</name>
<dbReference type="Pfam" id="PF00030">
    <property type="entry name" value="Crystall"/>
    <property type="match status" value="2"/>
</dbReference>
<dbReference type="GO" id="GO:0007601">
    <property type="term" value="P:visual perception"/>
    <property type="evidence" value="ECO:0007669"/>
    <property type="project" value="TreeGrafter"/>
</dbReference>
<dbReference type="Gene3D" id="2.60.20.10">
    <property type="entry name" value="Crystallins"/>
    <property type="match status" value="2"/>
</dbReference>
<organism evidence="5 6">
    <name type="scientific">Eublepharis macularius</name>
    <name type="common">Leopard gecko</name>
    <name type="synonym">Cyrtodactylus macularius</name>
    <dbReference type="NCBI Taxonomy" id="481883"/>
    <lineage>
        <taxon>Eukaryota</taxon>
        <taxon>Metazoa</taxon>
        <taxon>Chordata</taxon>
        <taxon>Craniata</taxon>
        <taxon>Vertebrata</taxon>
        <taxon>Euteleostomi</taxon>
        <taxon>Lepidosauria</taxon>
        <taxon>Squamata</taxon>
        <taxon>Bifurcata</taxon>
        <taxon>Gekkota</taxon>
        <taxon>Eublepharidae</taxon>
        <taxon>Eublepharinae</taxon>
        <taxon>Eublepharis</taxon>
    </lineage>
</organism>
<sequence length="391" mass="43879">MESSRSSGGMVSKQPCVNKIIVYDKPNFEGLSKEFTSDVPDLHELDFGDCISSLKVTGQPWVAYKLPKFEEDGFVFEEGDHAEVNKSNNFSSLRLVHYDLSEPQITLYELPNYEGRSKVVTEETNLAYGYFNDCVSSHVVQKGVWLLYKNSNRSGWYHIAWPGEHIHDYKTEINFDDSVSHLQPLKPGRPIITAKLLWDQKKVEDERDILIDEIVGINCTKYNQAFTANTSREYTATVVQSFHFSNTTNLKLGFSFQVTVGVANILVVEKGKHESTTTNEKVDVMLPAKIPPCTQLSIQVVRKETTTSVPVELTICQNGKEKKELAEYKCVSGRTISTRYVMKPISAGGETPQAKLTPVTEGEPCHAKPSHKATEEHFQAKPDPTPPGERS</sequence>
<dbReference type="GeneID" id="129329277"/>
<evidence type="ECO:0000256" key="2">
    <source>
        <dbReference type="ARBA" id="ARBA00022737"/>
    </source>
</evidence>
<dbReference type="SUPFAM" id="SSF49695">
    <property type="entry name" value="gamma-Crystallin-like"/>
    <property type="match status" value="1"/>
</dbReference>
<reference evidence="6" key="1">
    <citation type="submission" date="2025-08" db="UniProtKB">
        <authorList>
            <consortium name="RefSeq"/>
        </authorList>
    </citation>
    <scope>IDENTIFICATION</scope>
    <source>
        <tissue evidence="6">Blood</tissue>
    </source>
</reference>
<evidence type="ECO:0000259" key="4">
    <source>
        <dbReference type="PROSITE" id="PS50915"/>
    </source>
</evidence>
<dbReference type="SUPFAM" id="SSF56973">
    <property type="entry name" value="Aerolisin/ETX pore-forming domain"/>
    <property type="match status" value="1"/>
</dbReference>
<dbReference type="Proteomes" id="UP001190640">
    <property type="component" value="Chromosome 4"/>
</dbReference>
<gene>
    <name evidence="6" type="primary">LOC129329277</name>
</gene>
<dbReference type="GO" id="GO:0005212">
    <property type="term" value="F:structural constituent of eye lens"/>
    <property type="evidence" value="ECO:0007669"/>
    <property type="project" value="TreeGrafter"/>
</dbReference>
<dbReference type="SMART" id="SM00247">
    <property type="entry name" value="XTALbg"/>
    <property type="match status" value="2"/>
</dbReference>
<dbReference type="CDD" id="cd20230">
    <property type="entry name" value="PFM_EP37-like"/>
    <property type="match status" value="1"/>
</dbReference>
<proteinExistence type="inferred from homology"/>
<dbReference type="PANTHER" id="PTHR11818:SF103">
    <property type="entry name" value="BETA_GAMMA CRYSTALLIN 'GREEK KEY' DOMAIN-CONTAINING PROTEIN"/>
    <property type="match status" value="1"/>
</dbReference>
<dbReference type="InterPro" id="IPR011024">
    <property type="entry name" value="G_crystallin-like"/>
</dbReference>
<protein>
    <submittedName>
        <fullName evidence="6">Epidermal differentiation-specific protein-like</fullName>
    </submittedName>
</protein>
<evidence type="ECO:0000313" key="6">
    <source>
        <dbReference type="RefSeq" id="XP_054834743.1"/>
    </source>
</evidence>
<evidence type="ECO:0000256" key="1">
    <source>
        <dbReference type="ARBA" id="ARBA00009646"/>
    </source>
</evidence>
<dbReference type="Gene3D" id="2.170.15.10">
    <property type="entry name" value="Proaerolysin, chain A, domain 3"/>
    <property type="match status" value="1"/>
</dbReference>
<feature type="domain" description="Beta/gamma crystallin 'Greek key'" evidence="4">
    <location>
        <begin position="18"/>
        <end position="58"/>
    </location>
</feature>
<dbReference type="PROSITE" id="PS50915">
    <property type="entry name" value="CRYSTALLIN_BETA_GAMMA"/>
    <property type="match status" value="1"/>
</dbReference>
<dbReference type="KEGG" id="emc:129329277"/>
<evidence type="ECO:0000313" key="5">
    <source>
        <dbReference type="Proteomes" id="UP001190640"/>
    </source>
</evidence>
<dbReference type="PANTHER" id="PTHR11818">
    <property type="entry name" value="BETA/GAMMA CRYSTALLIN"/>
    <property type="match status" value="1"/>
</dbReference>
<feature type="region of interest" description="Disordered" evidence="3">
    <location>
        <begin position="348"/>
        <end position="391"/>
    </location>
</feature>
<keyword evidence="2" id="KW-0677">Repeat</keyword>
<dbReference type="RefSeq" id="XP_054834743.1">
    <property type="nucleotide sequence ID" value="XM_054978768.1"/>
</dbReference>
<dbReference type="InterPro" id="IPR001064">
    <property type="entry name" value="Beta/gamma_crystallin"/>
</dbReference>
<keyword evidence="5" id="KW-1185">Reference proteome</keyword>
<accession>A0AA97JB09</accession>
<dbReference type="GO" id="GO:0002088">
    <property type="term" value="P:lens development in camera-type eye"/>
    <property type="evidence" value="ECO:0007669"/>
    <property type="project" value="TreeGrafter"/>
</dbReference>